<protein>
    <submittedName>
        <fullName evidence="2">DNA helicase, DnaB-like, C-terminal</fullName>
    </submittedName>
</protein>
<dbReference type="PANTHER" id="PTHR12873:SF6">
    <property type="entry name" value="TOPRIM DOMAIN-CONTAINING PROTEIN"/>
    <property type="match status" value="1"/>
</dbReference>
<sequence>MLITEDIDFDAYREAENIRNRVREKSEFTDEINHYFATRLHGIDGDKLPWHKCDQLIGFRKAEVSIWAGENGSGKSLMLGQLKLGLLAQDKKVLTASLEMQPYKTLARMARQATGVTIPSKSQIEAFSAWKMDRGYLYDHVGRLEPWQAVALCRYAAKELGIQHLIIDSMMKCVRGEDDYNGQKDFVDALCDVAKETQLHIHLVHHLRKSGEGDKIAEKKDIKGSGIITDLVDNVFLVARNRKKEKETEVNMLPDNSKPDTFLVCAKQRNGEWEGTLGFWYEKKSLQFTEEFGLPMMRFLEQ</sequence>
<proteinExistence type="predicted"/>
<dbReference type="GO" id="GO:0005524">
    <property type="term" value="F:ATP binding"/>
    <property type="evidence" value="ECO:0007669"/>
    <property type="project" value="InterPro"/>
</dbReference>
<evidence type="ECO:0000313" key="2">
    <source>
        <dbReference type="EMBL" id="CAB5214098.1"/>
    </source>
</evidence>
<dbReference type="InterPro" id="IPR027032">
    <property type="entry name" value="Twinkle-like"/>
</dbReference>
<reference evidence="2" key="1">
    <citation type="submission" date="2020-05" db="EMBL/GenBank/DDBJ databases">
        <authorList>
            <person name="Chiriac C."/>
            <person name="Salcher M."/>
            <person name="Ghai R."/>
            <person name="Kavagutti S V."/>
        </authorList>
    </citation>
    <scope>NUCLEOTIDE SEQUENCE</scope>
</reference>
<name>A0A6J7WJS0_9CAUD</name>
<dbReference type="SUPFAM" id="SSF52540">
    <property type="entry name" value="P-loop containing nucleoside triphosphate hydrolases"/>
    <property type="match status" value="1"/>
</dbReference>
<dbReference type="Pfam" id="PF13481">
    <property type="entry name" value="AAA_25"/>
    <property type="match status" value="1"/>
</dbReference>
<keyword evidence="2" id="KW-0347">Helicase</keyword>
<dbReference type="PANTHER" id="PTHR12873">
    <property type="entry name" value="T7-LIKE MITOCHONDRIAL DNA HELICASE"/>
    <property type="match status" value="1"/>
</dbReference>
<keyword evidence="2" id="KW-0067">ATP-binding</keyword>
<dbReference type="Gene3D" id="3.40.50.300">
    <property type="entry name" value="P-loop containing nucleotide triphosphate hydrolases"/>
    <property type="match status" value="1"/>
</dbReference>
<organism evidence="2">
    <name type="scientific">uncultured Caudovirales phage</name>
    <dbReference type="NCBI Taxonomy" id="2100421"/>
    <lineage>
        <taxon>Viruses</taxon>
        <taxon>Duplodnaviria</taxon>
        <taxon>Heunggongvirae</taxon>
        <taxon>Uroviricota</taxon>
        <taxon>Caudoviricetes</taxon>
        <taxon>Peduoviridae</taxon>
        <taxon>Maltschvirus</taxon>
        <taxon>Maltschvirus maltsch</taxon>
    </lineage>
</organism>
<dbReference type="EMBL" id="LR798240">
    <property type="protein sequence ID" value="CAB5214098.1"/>
    <property type="molecule type" value="Genomic_DNA"/>
</dbReference>
<dbReference type="InterPro" id="IPR027417">
    <property type="entry name" value="P-loop_NTPase"/>
</dbReference>
<evidence type="ECO:0000259" key="1">
    <source>
        <dbReference type="PROSITE" id="PS51199"/>
    </source>
</evidence>
<keyword evidence="2" id="KW-0547">Nucleotide-binding</keyword>
<feature type="domain" description="SF4 helicase" evidence="1">
    <location>
        <begin position="39"/>
        <end position="295"/>
    </location>
</feature>
<dbReference type="GO" id="GO:0003697">
    <property type="term" value="F:single-stranded DNA binding"/>
    <property type="evidence" value="ECO:0007669"/>
    <property type="project" value="InterPro"/>
</dbReference>
<gene>
    <name evidence="2" type="ORF">UFOVP193_17</name>
</gene>
<dbReference type="PROSITE" id="PS51199">
    <property type="entry name" value="SF4_HELICASE"/>
    <property type="match status" value="1"/>
</dbReference>
<dbReference type="GO" id="GO:0006260">
    <property type="term" value="P:DNA replication"/>
    <property type="evidence" value="ECO:0007669"/>
    <property type="project" value="InterPro"/>
</dbReference>
<dbReference type="InterPro" id="IPR007694">
    <property type="entry name" value="DNA_helicase_DnaB-like_C"/>
</dbReference>
<accession>A0A6J7WJS0</accession>
<dbReference type="GO" id="GO:0043139">
    <property type="term" value="F:5'-3' DNA helicase activity"/>
    <property type="evidence" value="ECO:0007669"/>
    <property type="project" value="InterPro"/>
</dbReference>
<keyword evidence="2" id="KW-0378">Hydrolase</keyword>